<proteinExistence type="predicted"/>
<dbReference type="AlphaFoldDB" id="A0A199VN19"/>
<evidence type="ECO:0000313" key="2">
    <source>
        <dbReference type="Proteomes" id="UP000092600"/>
    </source>
</evidence>
<dbReference type="EMBL" id="LSRQ01001246">
    <property type="protein sequence ID" value="OAY78582.1"/>
    <property type="molecule type" value="Genomic_DNA"/>
</dbReference>
<reference evidence="1 2" key="1">
    <citation type="journal article" date="2016" name="DNA Res.">
        <title>The draft genome of MD-2 pineapple using hybrid error correction of long reads.</title>
        <authorList>
            <person name="Redwan R.M."/>
            <person name="Saidin A."/>
            <person name="Kumar S.V."/>
        </authorList>
    </citation>
    <scope>NUCLEOTIDE SEQUENCE [LARGE SCALE GENOMIC DNA]</scope>
    <source>
        <strain evidence="2">cv. MD2</strain>
        <tissue evidence="1">Leaf</tissue>
    </source>
</reference>
<dbReference type="PANTHER" id="PTHR43358:SF1">
    <property type="entry name" value="ALPHA_BETA-HYDROLASES SUPERFAMILY PROTEIN"/>
    <property type="match status" value="1"/>
</dbReference>
<protein>
    <submittedName>
        <fullName evidence="1">Uncharacterized protein</fullName>
    </submittedName>
</protein>
<name>A0A199VN19_ANACO</name>
<evidence type="ECO:0000313" key="1">
    <source>
        <dbReference type="EMBL" id="OAY78582.1"/>
    </source>
</evidence>
<dbReference type="InterPro" id="IPR052920">
    <property type="entry name" value="DNA-binding_regulatory"/>
</dbReference>
<accession>A0A199VN19</accession>
<dbReference type="Proteomes" id="UP000092600">
    <property type="component" value="Unassembled WGS sequence"/>
</dbReference>
<organism evidence="1 2">
    <name type="scientific">Ananas comosus</name>
    <name type="common">Pineapple</name>
    <name type="synonym">Ananas ananas</name>
    <dbReference type="NCBI Taxonomy" id="4615"/>
    <lineage>
        <taxon>Eukaryota</taxon>
        <taxon>Viridiplantae</taxon>
        <taxon>Streptophyta</taxon>
        <taxon>Embryophyta</taxon>
        <taxon>Tracheophyta</taxon>
        <taxon>Spermatophyta</taxon>
        <taxon>Magnoliopsida</taxon>
        <taxon>Liliopsida</taxon>
        <taxon>Poales</taxon>
        <taxon>Bromeliaceae</taxon>
        <taxon>Bromelioideae</taxon>
        <taxon>Ananas</taxon>
    </lineage>
</organism>
<gene>
    <name evidence="1" type="ORF">ACMD2_24290</name>
</gene>
<dbReference type="PANTHER" id="PTHR43358">
    <property type="entry name" value="ALPHA/BETA-HYDROLASE"/>
    <property type="match status" value="1"/>
</dbReference>
<sequence>MIEQFINFVIRPPRAEYNPDQYLWETEFTLAGRKYKRLDLEASTEISYRAYKWKGSYLTVQPLCSVQCLRGYSSSLCHLLPWE</sequence>
<dbReference type="STRING" id="4615.A0A199VN19"/>
<comment type="caution">
    <text evidence="1">The sequence shown here is derived from an EMBL/GenBank/DDBJ whole genome shotgun (WGS) entry which is preliminary data.</text>
</comment>